<proteinExistence type="predicted"/>
<feature type="region of interest" description="Disordered" evidence="1">
    <location>
        <begin position="1"/>
        <end position="76"/>
    </location>
</feature>
<feature type="compositionally biased region" description="Polar residues" evidence="1">
    <location>
        <begin position="286"/>
        <end position="304"/>
    </location>
</feature>
<evidence type="ECO:0000256" key="1">
    <source>
        <dbReference type="SAM" id="MobiDB-lite"/>
    </source>
</evidence>
<comment type="caution">
    <text evidence="2">The sequence shown here is derived from an EMBL/GenBank/DDBJ whole genome shotgun (WGS) entry which is preliminary data.</text>
</comment>
<dbReference type="AlphaFoldDB" id="A0A8J5CXX7"/>
<feature type="region of interest" description="Disordered" evidence="1">
    <location>
        <begin position="395"/>
        <end position="422"/>
    </location>
</feature>
<feature type="compositionally biased region" description="Low complexity" evidence="1">
    <location>
        <begin position="314"/>
        <end position="325"/>
    </location>
</feature>
<keyword evidence="3" id="KW-1185">Reference proteome</keyword>
<feature type="region of interest" description="Disordered" evidence="1">
    <location>
        <begin position="281"/>
        <end position="347"/>
    </location>
</feature>
<name>A0A8J5CXX7_CHIOP</name>
<gene>
    <name evidence="2" type="ORF">GWK47_004893</name>
</gene>
<organism evidence="2 3">
    <name type="scientific">Chionoecetes opilio</name>
    <name type="common">Atlantic snow crab</name>
    <name type="synonym">Cancer opilio</name>
    <dbReference type="NCBI Taxonomy" id="41210"/>
    <lineage>
        <taxon>Eukaryota</taxon>
        <taxon>Metazoa</taxon>
        <taxon>Ecdysozoa</taxon>
        <taxon>Arthropoda</taxon>
        <taxon>Crustacea</taxon>
        <taxon>Multicrustacea</taxon>
        <taxon>Malacostraca</taxon>
        <taxon>Eumalacostraca</taxon>
        <taxon>Eucarida</taxon>
        <taxon>Decapoda</taxon>
        <taxon>Pleocyemata</taxon>
        <taxon>Brachyura</taxon>
        <taxon>Eubrachyura</taxon>
        <taxon>Majoidea</taxon>
        <taxon>Majidae</taxon>
        <taxon>Chionoecetes</taxon>
    </lineage>
</organism>
<sequence>MFSRDPNLLSFIERKHSDRLGATQHSDPQQSDPQQDDLNVRVHRSGSQYATMTPPLPGQSSPPTSQQGASSSNSVTIIHDTITGPKFTGRDEDGMSVYTFLRESEDLIRKRQLTNDEDKINVLREKVASDQCPARSILHSDYFLTCKNYENFRKAFVTTFATTSKLGPMSSLFKLSSVFRDRVPSHNVYDALMHASSTRAGIVDVFANSPWVDADSKMTLESVGTLISYIHFLTMLSPAAYHKFQGSQLLPTESLWEHAQEFLSTKETVEDQAIRMAMNTDRQRSPVFSQSGAQQTPVFPNRSKQGQKSRFSYRFRSPSVNSRRNNSQHRRNMRSPSKERDQYRGQSRVPNNYRYQNYFCSFCNISGHTLSHCRVVNSTKYCAFHQSRTHDTHECVKLHQQQQQQPSHPSGDGQRVHQNTPT</sequence>
<evidence type="ECO:0000313" key="3">
    <source>
        <dbReference type="Proteomes" id="UP000770661"/>
    </source>
</evidence>
<reference evidence="2" key="1">
    <citation type="submission" date="2020-07" db="EMBL/GenBank/DDBJ databases">
        <title>The High-quality genome of the commercially important snow crab, Chionoecetes opilio.</title>
        <authorList>
            <person name="Jeong J.-H."/>
            <person name="Ryu S."/>
        </authorList>
    </citation>
    <scope>NUCLEOTIDE SEQUENCE</scope>
    <source>
        <strain evidence="2">MADBK_172401_WGS</strain>
        <tissue evidence="2">Digestive gland</tissue>
    </source>
</reference>
<feature type="compositionally biased region" description="Low complexity" evidence="1">
    <location>
        <begin position="26"/>
        <end position="37"/>
    </location>
</feature>
<feature type="compositionally biased region" description="Polar residues" evidence="1">
    <location>
        <begin position="58"/>
        <end position="76"/>
    </location>
</feature>
<evidence type="ECO:0000313" key="2">
    <source>
        <dbReference type="EMBL" id="KAG0724846.1"/>
    </source>
</evidence>
<dbReference type="EMBL" id="JACEEZ010006337">
    <property type="protein sequence ID" value="KAG0724846.1"/>
    <property type="molecule type" value="Genomic_DNA"/>
</dbReference>
<accession>A0A8J5CXX7</accession>
<dbReference type="Proteomes" id="UP000770661">
    <property type="component" value="Unassembled WGS sequence"/>
</dbReference>
<protein>
    <submittedName>
        <fullName evidence="2">Uncharacterized protein</fullName>
    </submittedName>
</protein>